<reference evidence="3" key="1">
    <citation type="submission" date="2016-11" db="EMBL/GenBank/DDBJ databases">
        <authorList>
            <person name="Varghese N."/>
            <person name="Submissions S."/>
        </authorList>
    </citation>
    <scope>NUCLEOTIDE SEQUENCE [LARGE SCALE GENOMIC DNA]</scope>
    <source>
        <strain evidence="3">DSM 15449</strain>
    </source>
</reference>
<dbReference type="Proteomes" id="UP000183954">
    <property type="component" value="Unassembled WGS sequence"/>
</dbReference>
<name>A0A1M6C721_9FIRM</name>
<dbReference type="PROSITE" id="PS51379">
    <property type="entry name" value="4FE4S_FER_2"/>
    <property type="match status" value="2"/>
</dbReference>
<sequence>MQIDANKCVGCGQCRPFCTMGVINFTRSGKGTKVHCYVDEDECVDCGICYRAQVCPVDALHQPLYGWPRSIRGTFSNPLAEHKETRVPGRGTEEMKTNDITNRFKRGFAGMAAEMGRPGTGARMREAEKVFMALAKLGVEFEPNNPLTGLLKDKTTGEMNPEVLNEKVLSAIIEMIIPLDKVIPVLETMERVAEEINTVFSIDLVARTDEDFSVPTARIMNENDKWFSINGKINLGLGHMNVKGAGVK</sequence>
<keyword evidence="3" id="KW-1185">Reference proteome</keyword>
<dbReference type="RefSeq" id="WP_073032057.1">
    <property type="nucleotide sequence ID" value="NZ_FQXJ01000020.1"/>
</dbReference>
<dbReference type="SUPFAM" id="SSF54862">
    <property type="entry name" value="4Fe-4S ferredoxins"/>
    <property type="match status" value="1"/>
</dbReference>
<proteinExistence type="predicted"/>
<feature type="domain" description="4Fe-4S ferredoxin-type" evidence="1">
    <location>
        <begin position="34"/>
        <end position="65"/>
    </location>
</feature>
<evidence type="ECO:0000313" key="3">
    <source>
        <dbReference type="Proteomes" id="UP000183954"/>
    </source>
</evidence>
<evidence type="ECO:0000313" key="2">
    <source>
        <dbReference type="EMBL" id="SHI56805.1"/>
    </source>
</evidence>
<feature type="domain" description="4Fe-4S ferredoxin-type" evidence="1">
    <location>
        <begin position="1"/>
        <end position="28"/>
    </location>
</feature>
<dbReference type="STRING" id="1121420.SAMN02746098_04301"/>
<accession>A0A1M6C721</accession>
<dbReference type="InterPro" id="IPR017896">
    <property type="entry name" value="4Fe4S_Fe-S-bd"/>
</dbReference>
<dbReference type="AlphaFoldDB" id="A0A1M6C721"/>
<evidence type="ECO:0000259" key="1">
    <source>
        <dbReference type="PROSITE" id="PS51379"/>
    </source>
</evidence>
<dbReference type="OrthoDB" id="9807879at2"/>
<dbReference type="Pfam" id="PF12838">
    <property type="entry name" value="Fer4_7"/>
    <property type="match status" value="1"/>
</dbReference>
<organism evidence="2 3">
    <name type="scientific">Desulfosporosinus lacus DSM 15449</name>
    <dbReference type="NCBI Taxonomy" id="1121420"/>
    <lineage>
        <taxon>Bacteria</taxon>
        <taxon>Bacillati</taxon>
        <taxon>Bacillota</taxon>
        <taxon>Clostridia</taxon>
        <taxon>Eubacteriales</taxon>
        <taxon>Desulfitobacteriaceae</taxon>
        <taxon>Desulfosporosinus</taxon>
    </lineage>
</organism>
<gene>
    <name evidence="2" type="ORF">SAMN02746098_04301</name>
</gene>
<protein>
    <submittedName>
        <fullName evidence="2">NAD-dependent dihydropyrimidine dehydrogenase, PreA subunit</fullName>
    </submittedName>
</protein>
<dbReference type="Gene3D" id="3.30.70.20">
    <property type="match status" value="1"/>
</dbReference>
<dbReference type="EMBL" id="FQXJ01000020">
    <property type="protein sequence ID" value="SHI56805.1"/>
    <property type="molecule type" value="Genomic_DNA"/>
</dbReference>